<accession>A0ABD1YJX6</accession>
<gene>
    <name evidence="1" type="ORF">R1flu_014453</name>
</gene>
<keyword evidence="2" id="KW-1185">Reference proteome</keyword>
<proteinExistence type="predicted"/>
<reference evidence="1 2" key="1">
    <citation type="submission" date="2024-09" db="EMBL/GenBank/DDBJ databases">
        <title>Chromosome-scale assembly of Riccia fluitans.</title>
        <authorList>
            <person name="Paukszto L."/>
            <person name="Sawicki J."/>
            <person name="Karawczyk K."/>
            <person name="Piernik-Szablinska J."/>
            <person name="Szczecinska M."/>
            <person name="Mazdziarz M."/>
        </authorList>
    </citation>
    <scope>NUCLEOTIDE SEQUENCE [LARGE SCALE GENOMIC DNA]</scope>
    <source>
        <strain evidence="1">Rf_01</strain>
        <tissue evidence="1">Aerial parts of the thallus</tissue>
    </source>
</reference>
<comment type="caution">
    <text evidence="1">The sequence shown here is derived from an EMBL/GenBank/DDBJ whole genome shotgun (WGS) entry which is preliminary data.</text>
</comment>
<organism evidence="1 2">
    <name type="scientific">Riccia fluitans</name>
    <dbReference type="NCBI Taxonomy" id="41844"/>
    <lineage>
        <taxon>Eukaryota</taxon>
        <taxon>Viridiplantae</taxon>
        <taxon>Streptophyta</taxon>
        <taxon>Embryophyta</taxon>
        <taxon>Marchantiophyta</taxon>
        <taxon>Marchantiopsida</taxon>
        <taxon>Marchantiidae</taxon>
        <taxon>Marchantiales</taxon>
        <taxon>Ricciaceae</taxon>
        <taxon>Riccia</taxon>
    </lineage>
</organism>
<dbReference type="Proteomes" id="UP001605036">
    <property type="component" value="Unassembled WGS sequence"/>
</dbReference>
<dbReference type="EMBL" id="JBHFFA010000004">
    <property type="protein sequence ID" value="KAL2629767.1"/>
    <property type="molecule type" value="Genomic_DNA"/>
</dbReference>
<protein>
    <submittedName>
        <fullName evidence="1">Uncharacterized protein</fullName>
    </submittedName>
</protein>
<sequence length="67" mass="7488">MGTSSQCITLPKRLPAVERARSAHKPEGDIPSLSDQKFELTARVSRTSKSVDDRLISMDMILFQLNI</sequence>
<name>A0ABD1YJX6_9MARC</name>
<dbReference type="AlphaFoldDB" id="A0ABD1YJX6"/>
<evidence type="ECO:0000313" key="2">
    <source>
        <dbReference type="Proteomes" id="UP001605036"/>
    </source>
</evidence>
<evidence type="ECO:0000313" key="1">
    <source>
        <dbReference type="EMBL" id="KAL2629767.1"/>
    </source>
</evidence>